<proteinExistence type="inferred from homology"/>
<evidence type="ECO:0000259" key="16">
    <source>
        <dbReference type="PROSITE" id="PS51183"/>
    </source>
</evidence>
<dbReference type="Gene3D" id="2.60.120.650">
    <property type="entry name" value="Cupin"/>
    <property type="match status" value="1"/>
</dbReference>
<dbReference type="PANTHER" id="PTHR10694">
    <property type="entry name" value="LYSINE-SPECIFIC DEMETHYLASE"/>
    <property type="match status" value="1"/>
</dbReference>
<feature type="region of interest" description="Disordered" evidence="15">
    <location>
        <begin position="875"/>
        <end position="908"/>
    </location>
</feature>
<dbReference type="KEGG" id="apln:108744991"/>
<gene>
    <name evidence="19 20" type="primary">LOC108744991</name>
</gene>
<keyword evidence="11" id="KW-0804">Transcription</keyword>
<dbReference type="GO" id="GO:0048512">
    <property type="term" value="P:circadian behavior"/>
    <property type="evidence" value="ECO:0007669"/>
    <property type="project" value="UniProtKB-ARBA"/>
</dbReference>
<dbReference type="PROSITE" id="PS51184">
    <property type="entry name" value="JMJC"/>
    <property type="match status" value="1"/>
</dbReference>
<feature type="compositionally biased region" description="Basic residues" evidence="15">
    <location>
        <begin position="460"/>
        <end position="469"/>
    </location>
</feature>
<evidence type="ECO:0000256" key="12">
    <source>
        <dbReference type="ARBA" id="ARBA00023242"/>
    </source>
</evidence>
<evidence type="ECO:0000256" key="2">
    <source>
        <dbReference type="ARBA" id="ARBA00009711"/>
    </source>
</evidence>
<feature type="compositionally biased region" description="Polar residues" evidence="15">
    <location>
        <begin position="1284"/>
        <end position="1298"/>
    </location>
</feature>
<feature type="compositionally biased region" description="Polar residues" evidence="15">
    <location>
        <begin position="611"/>
        <end position="628"/>
    </location>
</feature>
<feature type="compositionally biased region" description="Basic residues" evidence="15">
    <location>
        <begin position="1228"/>
        <end position="1242"/>
    </location>
</feature>
<feature type="compositionally biased region" description="Polar residues" evidence="15">
    <location>
        <begin position="650"/>
        <end position="662"/>
    </location>
</feature>
<evidence type="ECO:0000313" key="18">
    <source>
        <dbReference type="Proteomes" id="UP000192223"/>
    </source>
</evidence>
<evidence type="ECO:0000256" key="14">
    <source>
        <dbReference type="ARBA" id="ARBA00053408"/>
    </source>
</evidence>
<keyword evidence="7" id="KW-0223">Dioxygenase</keyword>
<keyword evidence="4" id="KW-0479">Metal-binding</keyword>
<sequence>MAEPKQPKFPKIMVFRPTWDEFKDFNNYVQFMESKGAHKAGLAKVIPPPEWVPRKSGYKVEDLSITIPAPICQVVTGKQGLYQQINIQKKAMTVKQYRDLANSERYQTPKHFDYEDLERKYWKNITYVAPIYGADVSGSLTDTNVDEWNINRLGTILDYVNEDYGISIEGVNTAYLYFGMWKTTFAWHTEDMDLYSINYLHFGAPKTWYAIPPEHGRRLERLANGFFPSSYKTCQAFLRHKMTLISPQILKQYSIPFNKITQEAGEIMITFPYGYHAGFNHGFNCAESTNFACPRWVEYGKRASQCTCSKDMVKISMDTFVKRFQPERYDKWLQGQDIGPHPEEPNKQVAAPHPLPQDILCNKNNPTLPASFLQANFKKGRFRQKAKAMGFSGHDISLEDFPAELQLQLMEEDMDASSPTELAPDEQQLEVLEDIWLKAGEIDIEDATILDEGYKVTNKRKKNPCKKRKSDATLRPRTKKKVKAKANPAEESIKEITKSGLYAPYSGKTKKVCGKIVAPLDLLKNGVEEDSQSSSNTDELVQSLVEERSNKLNIRNQASGDNLVRSLIENEEKKLKVKKKKKHKHKDHHRREHHKSCHKKKGGKRKKISSENPPKNRSTSEDPSQDTVSRVIDDIIQRAALEHEEVIRQESGNDSPIHNPTVSKYGPFSHSSALKNHGLECKNLEESEQKRSKTLNSLLKQRIQKRGKLEVTANTNRTELESNWIKFDPNPKPAMNEQAKSCYETAFLSFLENKTKLSIRDYQRDIFVLKPTERENKTDPNTKSKYTKPIESGVSLTKNNENSDKPDDINEVAFKKDNFVQVSKGRTEKTIKVSPPKDPKYCILQSLKDDEMKKDSEHEKTIIKDKHEERIQNVEQNTNQKHELPSVTQQPIIKEDRRKSRKNSHPKNVKDIKSISVQDVNGFAASITFSKMNSKVLSSDGKQFHEIQDMPVLSIPEPVEDQEISMPLLDPQCSPVITFPQENVTVNNNPQYHSVQTNLMESANYQIIPQQHQILVYNNVVQPVEIVNSQYVQGTQFVANNQPMMFSQEIQSPQIVLQKIQNVENNLILQGTGPLIHMTQVNEQRQQLMFHTNSPQILQHGQQQILLKEVGMISQQQFNQQPFAEQSISLENGNFRSSQIGQVAANFFDSSLKEQQHQQGKDSRVTKSRKLNNIWVKPAKYYQVNTCHTKYDRGDRFYPLTDKPIKLDHEKVDKNKTLLRSASSTTKKCTKKEKARQKRRSSARLSNDTNSSTNSSGANKEMYYDDLANVVEEVVETCDESSENGDNTTNLSNDSENVTLPDENLKYIAQVYEDVTKKLEMKLEKHKKDLENSVGLVNESDVLNENRANIRKRTFKKATKAVRNLYKNIKNKKHRRSPRNFKKNKKNCENTIAFVTNQALSKKRKKEVKEDSKVCDIGKPSSISEATFEDFIQKVNIQVSNVTYAEVERLSMSDNCNKDNSDDFVGSSYNFQKKVKKIINMKNSSKRKKFLGDRKKYYKRMLKSKLHNLVSCNAKEMLSPKLLQEVQVLTPIKLKVNLSDVLLSLSPDSKSILLSNNSLTLPPSFLAQNGVTTVKPSPSKSNIIDQQKVCEPTNSDMKIGVEKDTDMSPDMPILSPKNPISPQKPSYSGIQENDHIWAKKDDGCYRRAKVISVNKSYMYSVYFPEHDFIIDDIISDDIPKTHSIIKVGSEIDVKRENKLVKGQYLAKKIVLVYKVKFEDNTTKVVPKESVMLLTETLPKRVVKVQMAQKKRPSKRKCSHGDD</sequence>
<dbReference type="Proteomes" id="UP000192223">
    <property type="component" value="Unplaced"/>
</dbReference>
<evidence type="ECO:0000256" key="10">
    <source>
        <dbReference type="ARBA" id="ARBA00023015"/>
    </source>
</evidence>
<dbReference type="GO" id="GO:0005634">
    <property type="term" value="C:nucleus"/>
    <property type="evidence" value="ECO:0007669"/>
    <property type="project" value="TreeGrafter"/>
</dbReference>
<feature type="compositionally biased region" description="Low complexity" evidence="15">
    <location>
        <begin position="1246"/>
        <end position="1256"/>
    </location>
</feature>
<dbReference type="PANTHER" id="PTHR10694:SF129">
    <property type="entry name" value="LYSINE-SPECIFIC DEMETHYLASE 4B-RELATED"/>
    <property type="match status" value="1"/>
</dbReference>
<dbReference type="OrthoDB" id="9547406at2759"/>
<feature type="region of interest" description="Disordered" evidence="15">
    <location>
        <begin position="460"/>
        <end position="489"/>
    </location>
</feature>
<name>A0A1W4XKJ4_AGRPL</name>
<evidence type="ECO:0000256" key="4">
    <source>
        <dbReference type="ARBA" id="ARBA00022723"/>
    </source>
</evidence>
<keyword evidence="8" id="KW-0560">Oxidoreductase</keyword>
<dbReference type="Pfam" id="PF02373">
    <property type="entry name" value="JmjC"/>
    <property type="match status" value="1"/>
</dbReference>
<protein>
    <recommendedName>
        <fullName evidence="3">[histone H3]-trimethyl-L-lysine(9) demethylase</fullName>
        <ecNumber evidence="3">1.14.11.66</ecNumber>
    </recommendedName>
</protein>
<evidence type="ECO:0000256" key="5">
    <source>
        <dbReference type="ARBA" id="ARBA00022833"/>
    </source>
</evidence>
<comment type="similarity">
    <text evidence="2">Belongs to the JHDM3 histone demethylase family.</text>
</comment>
<feature type="region of interest" description="Disordered" evidence="15">
    <location>
        <begin position="574"/>
        <end position="629"/>
    </location>
</feature>
<evidence type="ECO:0000313" key="20">
    <source>
        <dbReference type="RefSeq" id="XP_018336504.1"/>
    </source>
</evidence>
<dbReference type="GO" id="GO:0000785">
    <property type="term" value="C:chromatin"/>
    <property type="evidence" value="ECO:0007669"/>
    <property type="project" value="TreeGrafter"/>
</dbReference>
<organism evidence="18 20">
    <name type="scientific">Agrilus planipennis</name>
    <name type="common">Emerald ash borer</name>
    <name type="synonym">Agrilus marcopoli</name>
    <dbReference type="NCBI Taxonomy" id="224129"/>
    <lineage>
        <taxon>Eukaryota</taxon>
        <taxon>Metazoa</taxon>
        <taxon>Ecdysozoa</taxon>
        <taxon>Arthropoda</taxon>
        <taxon>Hexapoda</taxon>
        <taxon>Insecta</taxon>
        <taxon>Pterygota</taxon>
        <taxon>Neoptera</taxon>
        <taxon>Endopterygota</taxon>
        <taxon>Coleoptera</taxon>
        <taxon>Polyphaga</taxon>
        <taxon>Elateriformia</taxon>
        <taxon>Buprestoidea</taxon>
        <taxon>Buprestidae</taxon>
        <taxon>Agrilinae</taxon>
        <taxon>Agrilus</taxon>
    </lineage>
</organism>
<evidence type="ECO:0000256" key="15">
    <source>
        <dbReference type="SAM" id="MobiDB-lite"/>
    </source>
</evidence>
<reference evidence="19 20" key="1">
    <citation type="submission" date="2025-04" db="UniProtKB">
        <authorList>
            <consortium name="RefSeq"/>
        </authorList>
    </citation>
    <scope>IDENTIFICATION</scope>
    <source>
        <tissue evidence="19 20">Entire body</tissue>
    </source>
</reference>
<comment type="cofactor">
    <cofactor evidence="1">
        <name>Fe(2+)</name>
        <dbReference type="ChEBI" id="CHEBI:29033"/>
    </cofactor>
</comment>
<dbReference type="FunFam" id="2.60.120.650:FF:000048">
    <property type="entry name" value="Lysine-specific demethylase 4A"/>
    <property type="match status" value="1"/>
</dbReference>
<dbReference type="InterPro" id="IPR003347">
    <property type="entry name" value="JmjC_dom"/>
</dbReference>
<dbReference type="RefSeq" id="XP_018336504.1">
    <property type="nucleotide sequence ID" value="XM_018481002.1"/>
</dbReference>
<evidence type="ECO:0000256" key="3">
    <source>
        <dbReference type="ARBA" id="ARBA00012900"/>
    </source>
</evidence>
<keyword evidence="6" id="KW-0156">Chromatin regulator</keyword>
<keyword evidence="18" id="KW-1185">Reference proteome</keyword>
<dbReference type="GO" id="GO:0140684">
    <property type="term" value="F:histone H3K9me2/H3K9me3 demethylase activity"/>
    <property type="evidence" value="ECO:0007669"/>
    <property type="project" value="UniProtKB-EC"/>
</dbReference>
<dbReference type="SUPFAM" id="SSF51197">
    <property type="entry name" value="Clavaminate synthase-like"/>
    <property type="match status" value="1"/>
</dbReference>
<dbReference type="SMART" id="SM00558">
    <property type="entry name" value="JmjC"/>
    <property type="match status" value="1"/>
</dbReference>
<dbReference type="Gene3D" id="2.30.30.140">
    <property type="match status" value="1"/>
</dbReference>
<feature type="domain" description="JmjC" evidence="17">
    <location>
        <begin position="142"/>
        <end position="308"/>
    </location>
</feature>
<evidence type="ECO:0000256" key="6">
    <source>
        <dbReference type="ARBA" id="ARBA00022853"/>
    </source>
</evidence>
<evidence type="ECO:0000256" key="8">
    <source>
        <dbReference type="ARBA" id="ARBA00023002"/>
    </source>
</evidence>
<dbReference type="GeneID" id="108744991"/>
<evidence type="ECO:0000256" key="7">
    <source>
        <dbReference type="ARBA" id="ARBA00022964"/>
    </source>
</evidence>
<dbReference type="STRING" id="224129.A0A1W4XKJ4"/>
<evidence type="ECO:0000256" key="11">
    <source>
        <dbReference type="ARBA" id="ARBA00023163"/>
    </source>
</evidence>
<keyword evidence="12" id="KW-0539">Nucleus</keyword>
<evidence type="ECO:0000313" key="19">
    <source>
        <dbReference type="RefSeq" id="XP_018336496.1"/>
    </source>
</evidence>
<comment type="catalytic activity">
    <reaction evidence="13">
        <text>N(6),N(6),N(6)-trimethyl-L-lysyl(9)-[histone H3] + 2 2-oxoglutarate + 2 O2 = N(6)-methyl-L-lysyl(9)-[histone H3] + 2 formaldehyde + 2 succinate + 2 CO2</text>
        <dbReference type="Rhea" id="RHEA:60200"/>
        <dbReference type="Rhea" id="RHEA-COMP:15538"/>
        <dbReference type="Rhea" id="RHEA-COMP:15542"/>
        <dbReference type="ChEBI" id="CHEBI:15379"/>
        <dbReference type="ChEBI" id="CHEBI:16526"/>
        <dbReference type="ChEBI" id="CHEBI:16810"/>
        <dbReference type="ChEBI" id="CHEBI:16842"/>
        <dbReference type="ChEBI" id="CHEBI:30031"/>
        <dbReference type="ChEBI" id="CHEBI:61929"/>
        <dbReference type="ChEBI" id="CHEBI:61961"/>
        <dbReference type="EC" id="1.14.11.66"/>
    </reaction>
</comment>
<dbReference type="GO" id="GO:0140681">
    <property type="term" value="F:histone H3K36me2/H3K36me3 demethylase activity"/>
    <property type="evidence" value="ECO:0007669"/>
    <property type="project" value="UniProtKB-ARBA"/>
</dbReference>
<dbReference type="RefSeq" id="XP_018336496.1">
    <property type="nucleotide sequence ID" value="XM_018480994.1"/>
</dbReference>
<dbReference type="GO" id="GO:0046872">
    <property type="term" value="F:metal ion binding"/>
    <property type="evidence" value="ECO:0007669"/>
    <property type="project" value="UniProtKB-KW"/>
</dbReference>
<evidence type="ECO:0000256" key="13">
    <source>
        <dbReference type="ARBA" id="ARBA00049349"/>
    </source>
</evidence>
<dbReference type="EC" id="1.14.11.66" evidence="3"/>
<evidence type="ECO:0000256" key="9">
    <source>
        <dbReference type="ARBA" id="ARBA00023004"/>
    </source>
</evidence>
<feature type="region of interest" description="Disordered" evidence="15">
    <location>
        <begin position="1216"/>
        <end position="1261"/>
    </location>
</feature>
<feature type="domain" description="JmjN" evidence="16">
    <location>
        <begin position="12"/>
        <end position="54"/>
    </location>
</feature>
<evidence type="ECO:0000256" key="1">
    <source>
        <dbReference type="ARBA" id="ARBA00001954"/>
    </source>
</evidence>
<dbReference type="Gene3D" id="3.10.330.70">
    <property type="match status" value="1"/>
</dbReference>
<dbReference type="Pfam" id="PF02375">
    <property type="entry name" value="JmjN"/>
    <property type="match status" value="1"/>
</dbReference>
<dbReference type="InterPro" id="IPR003349">
    <property type="entry name" value="JmjN"/>
</dbReference>
<feature type="compositionally biased region" description="Basic residues" evidence="15">
    <location>
        <begin position="575"/>
        <end position="607"/>
    </location>
</feature>
<dbReference type="GO" id="GO:0010468">
    <property type="term" value="P:regulation of gene expression"/>
    <property type="evidence" value="ECO:0007669"/>
    <property type="project" value="TreeGrafter"/>
</dbReference>
<feature type="region of interest" description="Disordered" evidence="15">
    <location>
        <begin position="646"/>
        <end position="671"/>
    </location>
</feature>
<dbReference type="PROSITE" id="PS51183">
    <property type="entry name" value="JMJN"/>
    <property type="match status" value="1"/>
</dbReference>
<accession>A0A1W4XKJ4</accession>
<dbReference type="SMART" id="SM00545">
    <property type="entry name" value="JmjN"/>
    <property type="match status" value="1"/>
</dbReference>
<keyword evidence="9" id="KW-0408">Iron</keyword>
<keyword evidence="10" id="KW-0805">Transcription regulation</keyword>
<feature type="region of interest" description="Disordered" evidence="15">
    <location>
        <begin position="1276"/>
        <end position="1298"/>
    </location>
</feature>
<comment type="function">
    <text evidence="14">Probable histone demethylase that specifically demethylates 'Lys-9' and 'Lys-36' residues of histone H3, thereby playing a central role in histone code. Demethylation of Lys residue generates formaldehyde and succinate.</text>
</comment>
<evidence type="ECO:0000259" key="17">
    <source>
        <dbReference type="PROSITE" id="PS51184"/>
    </source>
</evidence>
<keyword evidence="5" id="KW-0862">Zinc</keyword>